<feature type="compositionally biased region" description="Basic and acidic residues" evidence="3">
    <location>
        <begin position="657"/>
        <end position="667"/>
    </location>
</feature>
<dbReference type="InterPro" id="IPR033464">
    <property type="entry name" value="CSN8_PSD8_EIF3K"/>
</dbReference>
<evidence type="ECO:0000256" key="3">
    <source>
        <dbReference type="SAM" id="MobiDB-lite"/>
    </source>
</evidence>
<evidence type="ECO:0000259" key="4">
    <source>
        <dbReference type="PROSITE" id="PS50250"/>
    </source>
</evidence>
<protein>
    <submittedName>
        <fullName evidence="5">26S proteasome non-ATPase regulatory subunit 8-like A</fullName>
    </submittedName>
</protein>
<evidence type="ECO:0000313" key="5">
    <source>
        <dbReference type="EMBL" id="RVW91610.1"/>
    </source>
</evidence>
<accession>A0A438I4I2</accession>
<comment type="caution">
    <text evidence="5">The sequence shown here is derived from an EMBL/GenBank/DDBJ whole genome shotgun (WGS) entry which is preliminary data.</text>
</comment>
<feature type="compositionally biased region" description="Polar residues" evidence="3">
    <location>
        <begin position="631"/>
        <end position="656"/>
    </location>
</feature>
<dbReference type="PANTHER" id="PTHR12387">
    <property type="entry name" value="26S PROTEASOME NON-ATPASE REGULATORY SUBUNIT 8"/>
    <property type="match status" value="1"/>
</dbReference>
<proteinExistence type="inferred from homology"/>
<evidence type="ECO:0000256" key="2">
    <source>
        <dbReference type="ARBA" id="ARBA00022942"/>
    </source>
</evidence>
<dbReference type="InterPro" id="IPR000717">
    <property type="entry name" value="PCI_dom"/>
</dbReference>
<feature type="region of interest" description="Disordered" evidence="3">
    <location>
        <begin position="631"/>
        <end position="671"/>
    </location>
</feature>
<feature type="domain" description="PCI" evidence="4">
    <location>
        <begin position="104"/>
        <end position="276"/>
    </location>
</feature>
<name>A0A438I4I2_VITVI</name>
<dbReference type="GO" id="GO:0006508">
    <property type="term" value="P:proteolysis"/>
    <property type="evidence" value="ECO:0007669"/>
    <property type="project" value="InterPro"/>
</dbReference>
<gene>
    <name evidence="5" type="primary">RPN12A_1</name>
    <name evidence="5" type="ORF">CK203_024266</name>
</gene>
<organism evidence="5 6">
    <name type="scientific">Vitis vinifera</name>
    <name type="common">Grape</name>
    <dbReference type="NCBI Taxonomy" id="29760"/>
    <lineage>
        <taxon>Eukaryota</taxon>
        <taxon>Viridiplantae</taxon>
        <taxon>Streptophyta</taxon>
        <taxon>Embryophyta</taxon>
        <taxon>Tracheophyta</taxon>
        <taxon>Spermatophyta</taxon>
        <taxon>Magnoliopsida</taxon>
        <taxon>eudicotyledons</taxon>
        <taxon>Gunneridae</taxon>
        <taxon>Pentapetalae</taxon>
        <taxon>rosids</taxon>
        <taxon>Vitales</taxon>
        <taxon>Vitaceae</taxon>
        <taxon>Viteae</taxon>
        <taxon>Vitis</taxon>
    </lineage>
</organism>
<dbReference type="Gene3D" id="1.25.40.990">
    <property type="match status" value="1"/>
</dbReference>
<dbReference type="GO" id="GO:0005838">
    <property type="term" value="C:proteasome regulatory particle"/>
    <property type="evidence" value="ECO:0007669"/>
    <property type="project" value="InterPro"/>
</dbReference>
<dbReference type="InterPro" id="IPR006746">
    <property type="entry name" value="26S_Psome_Rpn12"/>
</dbReference>
<comment type="similarity">
    <text evidence="1">Belongs to the proteasome subunit S14 family.</text>
</comment>
<dbReference type="Gene3D" id="6.10.140.1620">
    <property type="match status" value="1"/>
</dbReference>
<sequence length="699" mass="79866">MDPKLREVSQGLERFKAAFVRSDFDTCTKLLSQLKVLLTEFRSLPPLFEDSPNAVHELTIARDIYEHAVVLSVKTEDQDAFERDFFQLKPYYTDTGVGFNNNPSIPSPHPLPLPSPYLIDSGRLPPSPQEYPILGLNLLRLLVQNRIAEFHTELELLSATALENACIKHAVELEQSFMEGAYNRVLSARQTVPHETYVYFMDLLAKTVRDEIAGCSEKAYDYLSINDARHMLLFSSDQELFEYIKEEHPEWEIKNGHVFFPEGERICTLQRDSITDWGRDGYKLCQQSTLLGPHQILPVVSVSRDKQRKGPPSPSSIFTNLLYRELIGNWKRESVCNSHPQLIGWKLSSSHFEILGSFLLLYFLSNQTKDYVNHQLAFFSIREVKAPGFSFSSMESVASSSSVAHQEPSNYDEYSMQQSLLFGDSLKDLKSLRKQLYSAAEYFEQCYHKDDQKQIVLETLKDYAIKALVNTVDHLGSVTYKVNTFLDNKIGEVHGTELQFSCIEQRIRTCREFINRSGFCQQSLLMRTPKHHKRYTFPGKYGGETTNTTGHTKPTYQTCSTYAEGGLATAWEMPSSMMARRGHSARPSPQSSPRPRAFPFNITRISSSKERDKRAVSPNYFPLIRSGSVASRSISPNSSKAKLRNSSEPRSASLFTRTERDRAKDIEQQTSQSKRLFKALISMRKPKKDGTLYRYLDEN</sequence>
<dbReference type="Proteomes" id="UP000288805">
    <property type="component" value="Unassembled WGS sequence"/>
</dbReference>
<feature type="compositionally biased region" description="Low complexity" evidence="3">
    <location>
        <begin position="585"/>
        <end position="600"/>
    </location>
</feature>
<dbReference type="PANTHER" id="PTHR12387:SF0">
    <property type="entry name" value="26S PROTEASOME NON-ATPASE REGULATORY SUBUNIT 8"/>
    <property type="match status" value="1"/>
</dbReference>
<reference evidence="5 6" key="1">
    <citation type="journal article" date="2018" name="PLoS Genet.">
        <title>Population sequencing reveals clonal diversity and ancestral inbreeding in the grapevine cultivar Chardonnay.</title>
        <authorList>
            <person name="Roach M.J."/>
            <person name="Johnson D.L."/>
            <person name="Bohlmann J."/>
            <person name="van Vuuren H.J."/>
            <person name="Jones S.J."/>
            <person name="Pretorius I.S."/>
            <person name="Schmidt S.A."/>
            <person name="Borneman A.R."/>
        </authorList>
    </citation>
    <scope>NUCLEOTIDE SEQUENCE [LARGE SCALE GENOMIC DNA]</scope>
    <source>
        <strain evidence="6">cv. Chardonnay</strain>
        <tissue evidence="5">Leaf</tissue>
    </source>
</reference>
<evidence type="ECO:0000313" key="6">
    <source>
        <dbReference type="Proteomes" id="UP000288805"/>
    </source>
</evidence>
<dbReference type="PROSITE" id="PS50250">
    <property type="entry name" value="PCI"/>
    <property type="match status" value="1"/>
</dbReference>
<dbReference type="AlphaFoldDB" id="A0A438I4I2"/>
<dbReference type="EMBL" id="QGNW01000143">
    <property type="protein sequence ID" value="RVW91610.1"/>
    <property type="molecule type" value="Genomic_DNA"/>
</dbReference>
<evidence type="ECO:0000256" key="1">
    <source>
        <dbReference type="ARBA" id="ARBA00009627"/>
    </source>
</evidence>
<dbReference type="Pfam" id="PF10075">
    <property type="entry name" value="CSN8_PSD8_EIF3K"/>
    <property type="match status" value="1"/>
</dbReference>
<feature type="region of interest" description="Disordered" evidence="3">
    <location>
        <begin position="578"/>
        <end position="614"/>
    </location>
</feature>
<keyword evidence="2 5" id="KW-0647">Proteasome</keyword>
<dbReference type="FunFam" id="1.25.40.990:FF:000001">
    <property type="entry name" value="26S proteasome non-ATPase regulatory subunit"/>
    <property type="match status" value="1"/>
</dbReference>